<keyword evidence="5 8" id="KW-0812">Transmembrane</keyword>
<reference evidence="10 13" key="2">
    <citation type="journal article" date="2014" name="BMC Genomics">
        <title>An improved genome release (version Mt4.0) for the model legume Medicago truncatula.</title>
        <authorList>
            <person name="Tang H."/>
            <person name="Krishnakumar V."/>
            <person name="Bidwell S."/>
            <person name="Rosen B."/>
            <person name="Chan A."/>
            <person name="Zhou S."/>
            <person name="Gentzbittel L."/>
            <person name="Childs K.L."/>
            <person name="Yandell M."/>
            <person name="Gundlach H."/>
            <person name="Mayer K.F."/>
            <person name="Schwartz D.C."/>
            <person name="Town C.D."/>
        </authorList>
    </citation>
    <scope>GENOME REANNOTATION</scope>
    <source>
        <strain evidence="10">A17</strain>
        <strain evidence="12 13">cv. Jemalong A17</strain>
    </source>
</reference>
<dbReference type="GO" id="GO:0080054">
    <property type="term" value="F:low-affinity nitrate transmembrane transporter activity"/>
    <property type="evidence" value="ECO:0007669"/>
    <property type="project" value="UniProtKB-ARBA"/>
</dbReference>
<evidence type="ECO:0000313" key="12">
    <source>
        <dbReference type="EnsemblPlants" id="KEH29306"/>
    </source>
</evidence>
<dbReference type="GO" id="GO:0071916">
    <property type="term" value="F:dipeptide transmembrane transporter activity"/>
    <property type="evidence" value="ECO:0007669"/>
    <property type="project" value="InterPro"/>
</dbReference>
<dbReference type="GO" id="GO:0022857">
    <property type="term" value="F:transmembrane transporter activity"/>
    <property type="evidence" value="ECO:0000318"/>
    <property type="project" value="GO_Central"/>
</dbReference>
<evidence type="ECO:0000313" key="9">
    <source>
        <dbReference type="EMBL" id="KEH29306.1"/>
    </source>
</evidence>
<protein>
    <submittedName>
        <fullName evidence="10">Proton-dependent oligopeptide transport family protein</fullName>
    </submittedName>
    <submittedName>
        <fullName evidence="11">Putative proton-dependent oligopeptide transporter family, major facilitator superfamily</fullName>
    </submittedName>
</protein>
<evidence type="ECO:0000256" key="7">
    <source>
        <dbReference type="ARBA" id="ARBA00023136"/>
    </source>
</evidence>
<evidence type="ECO:0000256" key="5">
    <source>
        <dbReference type="ARBA" id="ARBA00022692"/>
    </source>
</evidence>
<dbReference type="Pfam" id="PF00854">
    <property type="entry name" value="PTR2"/>
    <property type="match status" value="1"/>
</dbReference>
<keyword evidence="6 8" id="KW-1133">Transmembrane helix</keyword>
<feature type="transmembrane region" description="Helical" evidence="8">
    <location>
        <begin position="184"/>
        <end position="203"/>
    </location>
</feature>
<dbReference type="CDD" id="cd17417">
    <property type="entry name" value="MFS_NPF5"/>
    <property type="match status" value="1"/>
</dbReference>
<evidence type="ECO:0000256" key="6">
    <source>
        <dbReference type="ARBA" id="ARBA00022989"/>
    </source>
</evidence>
<dbReference type="GO" id="GO:0042937">
    <property type="term" value="F:tripeptide transmembrane transporter activity"/>
    <property type="evidence" value="ECO:0007669"/>
    <property type="project" value="InterPro"/>
</dbReference>
<feature type="transmembrane region" description="Helical" evidence="8">
    <location>
        <begin position="209"/>
        <end position="229"/>
    </location>
</feature>
<dbReference type="GO" id="GO:0016020">
    <property type="term" value="C:membrane"/>
    <property type="evidence" value="ECO:0000318"/>
    <property type="project" value="GO_Central"/>
</dbReference>
<dbReference type="GO" id="GO:0009705">
    <property type="term" value="C:plant-type vacuole membrane"/>
    <property type="evidence" value="ECO:0007669"/>
    <property type="project" value="UniProtKB-ARBA"/>
</dbReference>
<evidence type="ECO:0000313" key="14">
    <source>
        <dbReference type="Proteomes" id="UP000265566"/>
    </source>
</evidence>
<sequence>MAESNEVLLEPQLALVDGVVDCKGQQAVRSKTGYWRSAWFIIGVEVAERVSYYGIQGNLISYLTGPLKQSTATAAENVNIWAGVASLLPLFGAFVADSFLGRYRTIILASLIYILGLGLLTLSAMLPSLTSCSPESQVILFFISLYLVAIGQGGHKPCVQAFGADQFDEKHPKEHRARSSFFNWWYFTMIAGCTSILTILNYIQDNISWVLGFGIPCVVMIIALIVFWLGTRTYRFSIKDNDKSPFLRIGRVFVTAIRNWRKTLSTTDFEEECDGLLLRQSSEQFNFLNKALLTPKGSKEDETCSLSEVEEAKAVLRLVPIWATTLVYGIIFAQVFTFFTKQGSSMQRTIFPGFDIPPASLQSINGLAILLFSPIYDRIFVPLARAITGKPSGITMLQRIGTGIFISIITVTFAAFVEMKRLKIAQEYGIVDDPNATVPMSIWWLVPQYFLFGVSEVFTMVGLQEFFYDQVPNELRSMGLALYLSIVGVGSFLSGFLISLIEHFSGKDGHETWFCDNINKAHFDYFYWLLAGLSLMGFTLFVYFAKSYIYNHKGSVTQG</sequence>
<feature type="transmembrane region" description="Helical" evidence="8">
    <location>
        <begin position="315"/>
        <end position="339"/>
    </location>
</feature>
<dbReference type="SUPFAM" id="SSF103473">
    <property type="entry name" value="MFS general substrate transporter"/>
    <property type="match status" value="1"/>
</dbReference>
<evidence type="ECO:0000313" key="11">
    <source>
        <dbReference type="EMBL" id="RHN59573.1"/>
    </source>
</evidence>
<organism evidence="10 13">
    <name type="scientific">Medicago truncatula</name>
    <name type="common">Barrel medic</name>
    <name type="synonym">Medicago tribuloides</name>
    <dbReference type="NCBI Taxonomy" id="3880"/>
    <lineage>
        <taxon>Eukaryota</taxon>
        <taxon>Viridiplantae</taxon>
        <taxon>Streptophyta</taxon>
        <taxon>Embryophyta</taxon>
        <taxon>Tracheophyta</taxon>
        <taxon>Spermatophyta</taxon>
        <taxon>Magnoliopsida</taxon>
        <taxon>eudicotyledons</taxon>
        <taxon>Gunneridae</taxon>
        <taxon>Pentapetalae</taxon>
        <taxon>rosids</taxon>
        <taxon>fabids</taxon>
        <taxon>Fabales</taxon>
        <taxon>Fabaceae</taxon>
        <taxon>Papilionoideae</taxon>
        <taxon>50 kb inversion clade</taxon>
        <taxon>NPAAA clade</taxon>
        <taxon>Hologalegina</taxon>
        <taxon>IRL clade</taxon>
        <taxon>Trifolieae</taxon>
        <taxon>Medicago</taxon>
    </lineage>
</organism>
<dbReference type="AlphaFoldDB" id="A0A072UI11"/>
<feature type="transmembrane region" description="Helical" evidence="8">
    <location>
        <begin position="480"/>
        <end position="505"/>
    </location>
</feature>
<dbReference type="EMBL" id="CM001220">
    <property type="protein sequence ID" value="KEH29306.1"/>
    <property type="molecule type" value="Genomic_DNA"/>
</dbReference>
<dbReference type="Gene3D" id="1.20.1250.20">
    <property type="entry name" value="MFS general substrate transporter like domains"/>
    <property type="match status" value="1"/>
</dbReference>
<dbReference type="EnsemblPlants" id="KEH29307">
    <property type="protein sequence ID" value="KEH29307"/>
    <property type="gene ID" value="MTR_4g033315"/>
</dbReference>
<evidence type="ECO:0000256" key="1">
    <source>
        <dbReference type="ARBA" id="ARBA00004141"/>
    </source>
</evidence>
<proteinExistence type="inferred from homology"/>
<accession>A0A072UI11</accession>
<comment type="similarity">
    <text evidence="2">Belongs to the major facilitator superfamily. Proton-dependent oligopeptide transporter (POT/PTR) (TC 2.A.17) family.</text>
</comment>
<feature type="transmembrane region" description="Helical" evidence="8">
    <location>
        <begin position="107"/>
        <end position="126"/>
    </location>
</feature>
<dbReference type="FunFam" id="1.20.1250.20:FF:000147">
    <property type="entry name" value="Protein NRT1/ PTR family 5.10"/>
    <property type="match status" value="1"/>
</dbReference>
<reference evidence="14" key="4">
    <citation type="journal article" date="2018" name="Nat. Plants">
        <title>Whole-genome landscape of Medicago truncatula symbiotic genes.</title>
        <authorList>
            <person name="Pecrix Y."/>
            <person name="Staton S.E."/>
            <person name="Sallet E."/>
            <person name="Lelandais-Briere C."/>
            <person name="Moreau S."/>
            <person name="Carrere S."/>
            <person name="Blein T."/>
            <person name="Jardinaud M.F."/>
            <person name="Latrasse D."/>
            <person name="Zouine M."/>
            <person name="Zahm M."/>
            <person name="Kreplak J."/>
            <person name="Mayjonade B."/>
            <person name="Satge C."/>
            <person name="Perez M."/>
            <person name="Cauet S."/>
            <person name="Marande W."/>
            <person name="Chantry-Darmon C."/>
            <person name="Lopez-Roques C."/>
            <person name="Bouchez O."/>
            <person name="Berard A."/>
            <person name="Debelle F."/>
            <person name="Munos S."/>
            <person name="Bendahmane A."/>
            <person name="Berges H."/>
            <person name="Niebel A."/>
            <person name="Buitink J."/>
            <person name="Frugier F."/>
            <person name="Benhamed M."/>
            <person name="Crespi M."/>
            <person name="Gouzy J."/>
            <person name="Gamas P."/>
        </authorList>
    </citation>
    <scope>NUCLEOTIDE SEQUENCE [LARGE SCALE GENOMIC DNA]</scope>
    <source>
        <strain evidence="14">cv. Jemalong A17</strain>
    </source>
</reference>
<dbReference type="HOGENOM" id="CLU_009313_4_1_1"/>
<name>A0A072UI11_MEDTR</name>
<dbReference type="PANTHER" id="PTHR11654">
    <property type="entry name" value="OLIGOPEPTIDE TRANSPORTER-RELATED"/>
    <property type="match status" value="1"/>
</dbReference>
<dbReference type="InterPro" id="IPR018456">
    <property type="entry name" value="PTR2_symporter_CS"/>
</dbReference>
<dbReference type="InterPro" id="IPR036259">
    <property type="entry name" value="MFS_trans_sf"/>
</dbReference>
<dbReference type="PROSITE" id="PS01022">
    <property type="entry name" value="PTR2_1"/>
    <property type="match status" value="1"/>
</dbReference>
<feature type="transmembrane region" description="Helical" evidence="8">
    <location>
        <begin position="138"/>
        <end position="163"/>
    </location>
</feature>
<gene>
    <name evidence="12" type="primary">25491796</name>
    <name evidence="9" type="ordered locus">MTR_4g033310</name>
    <name evidence="10" type="ordered locus">MTR_4g033315</name>
    <name evidence="11" type="ORF">MtrunA17_Chr4g0014781</name>
</gene>
<feature type="transmembrane region" description="Helical" evidence="8">
    <location>
        <begin position="525"/>
        <end position="545"/>
    </location>
</feature>
<dbReference type="Proteomes" id="UP000002051">
    <property type="component" value="Chromosome 4"/>
</dbReference>
<comment type="subcellular location">
    <subcellularLocation>
        <location evidence="1">Membrane</location>
        <topology evidence="1">Multi-pass membrane protein</topology>
    </subcellularLocation>
</comment>
<reference evidence="11" key="5">
    <citation type="journal article" date="2018" name="Nat. Plants">
        <title>Whole-genome landscape of Medicago truncatula symbiotic genes.</title>
        <authorList>
            <person name="Pecrix Y."/>
            <person name="Gamas P."/>
            <person name="Carrere S."/>
        </authorList>
    </citation>
    <scope>NUCLEOTIDE SEQUENCE</scope>
    <source>
        <tissue evidence="11">Leaves</tissue>
    </source>
</reference>
<dbReference type="InterPro" id="IPR044739">
    <property type="entry name" value="NRT1/PTR"/>
</dbReference>
<evidence type="ECO:0000313" key="10">
    <source>
        <dbReference type="EMBL" id="KEH29307.1"/>
    </source>
</evidence>
<evidence type="ECO:0000313" key="13">
    <source>
        <dbReference type="Proteomes" id="UP000002051"/>
    </source>
</evidence>
<dbReference type="EMBL" id="PSQE01000004">
    <property type="protein sequence ID" value="RHN59573.1"/>
    <property type="molecule type" value="Genomic_DNA"/>
</dbReference>
<evidence type="ECO:0000256" key="4">
    <source>
        <dbReference type="ARBA" id="ARBA00022553"/>
    </source>
</evidence>
<reference evidence="12" key="3">
    <citation type="submission" date="2015-04" db="UniProtKB">
        <authorList>
            <consortium name="EnsemblPlants"/>
        </authorList>
    </citation>
    <scope>IDENTIFICATION</scope>
    <source>
        <strain evidence="12">cv. Jemalong A17</strain>
    </source>
</reference>
<feature type="transmembrane region" description="Helical" evidence="8">
    <location>
        <begin position="397"/>
        <end position="417"/>
    </location>
</feature>
<dbReference type="GO" id="GO:0055085">
    <property type="term" value="P:transmembrane transport"/>
    <property type="evidence" value="ECO:0000318"/>
    <property type="project" value="GO_Central"/>
</dbReference>
<feature type="transmembrane region" description="Helical" evidence="8">
    <location>
        <begin position="80"/>
        <end position="100"/>
    </location>
</feature>
<dbReference type="Proteomes" id="UP000265566">
    <property type="component" value="Chromosome 4"/>
</dbReference>
<dbReference type="Gramene" id="rna21621">
    <property type="protein sequence ID" value="RHN59573.1"/>
    <property type="gene ID" value="gene21621"/>
</dbReference>
<feature type="transmembrane region" description="Helical" evidence="8">
    <location>
        <begin position="449"/>
        <end position="468"/>
    </location>
</feature>
<dbReference type="EnsemblPlants" id="KEH29306">
    <property type="protein sequence ID" value="KEH29306"/>
    <property type="gene ID" value="MTR_4g033310"/>
</dbReference>
<reference evidence="10 13" key="1">
    <citation type="journal article" date="2011" name="Nature">
        <title>The Medicago genome provides insight into the evolution of rhizobial symbioses.</title>
        <authorList>
            <person name="Young N.D."/>
            <person name="Debelle F."/>
            <person name="Oldroyd G.E."/>
            <person name="Geurts R."/>
            <person name="Cannon S.B."/>
            <person name="Udvardi M.K."/>
            <person name="Benedito V.A."/>
            <person name="Mayer K.F."/>
            <person name="Gouzy J."/>
            <person name="Schoof H."/>
            <person name="Van de Peer Y."/>
            <person name="Proost S."/>
            <person name="Cook D.R."/>
            <person name="Meyers B.C."/>
            <person name="Spannagl M."/>
            <person name="Cheung F."/>
            <person name="De Mita S."/>
            <person name="Krishnakumar V."/>
            <person name="Gundlach H."/>
            <person name="Zhou S."/>
            <person name="Mudge J."/>
            <person name="Bharti A.K."/>
            <person name="Murray J.D."/>
            <person name="Naoumkina M.A."/>
            <person name="Rosen B."/>
            <person name="Silverstein K.A."/>
            <person name="Tang H."/>
            <person name="Rombauts S."/>
            <person name="Zhao P.X."/>
            <person name="Zhou P."/>
            <person name="Barbe V."/>
            <person name="Bardou P."/>
            <person name="Bechner M."/>
            <person name="Bellec A."/>
            <person name="Berger A."/>
            <person name="Berges H."/>
            <person name="Bidwell S."/>
            <person name="Bisseling T."/>
            <person name="Choisne N."/>
            <person name="Couloux A."/>
            <person name="Denny R."/>
            <person name="Deshpande S."/>
            <person name="Dai X."/>
            <person name="Doyle J.J."/>
            <person name="Dudez A.M."/>
            <person name="Farmer A.D."/>
            <person name="Fouteau S."/>
            <person name="Franken C."/>
            <person name="Gibelin C."/>
            <person name="Gish J."/>
            <person name="Goldstein S."/>
            <person name="Gonzalez A.J."/>
            <person name="Green P.J."/>
            <person name="Hallab A."/>
            <person name="Hartog M."/>
            <person name="Hua A."/>
            <person name="Humphray S.J."/>
            <person name="Jeong D.H."/>
            <person name="Jing Y."/>
            <person name="Jocker A."/>
            <person name="Kenton S.M."/>
            <person name="Kim D.J."/>
            <person name="Klee K."/>
            <person name="Lai H."/>
            <person name="Lang C."/>
            <person name="Lin S."/>
            <person name="Macmil S.L."/>
            <person name="Magdelenat G."/>
            <person name="Matthews L."/>
            <person name="McCorrison J."/>
            <person name="Monaghan E.L."/>
            <person name="Mun J.H."/>
            <person name="Najar F.Z."/>
            <person name="Nicholson C."/>
            <person name="Noirot C."/>
            <person name="O'Bleness M."/>
            <person name="Paule C.R."/>
            <person name="Poulain J."/>
            <person name="Prion F."/>
            <person name="Qin B."/>
            <person name="Qu C."/>
            <person name="Retzel E.F."/>
            <person name="Riddle C."/>
            <person name="Sallet E."/>
            <person name="Samain S."/>
            <person name="Samson N."/>
            <person name="Sanders I."/>
            <person name="Saurat O."/>
            <person name="Scarpelli C."/>
            <person name="Schiex T."/>
            <person name="Segurens B."/>
            <person name="Severin A.J."/>
            <person name="Sherrier D.J."/>
            <person name="Shi R."/>
            <person name="Sims S."/>
            <person name="Singer S.R."/>
            <person name="Sinharoy S."/>
            <person name="Sterck L."/>
            <person name="Viollet A."/>
            <person name="Wang B.B."/>
            <person name="Wang K."/>
            <person name="Wang M."/>
            <person name="Wang X."/>
            <person name="Warfsmann J."/>
            <person name="Weissenbach J."/>
            <person name="White D.D."/>
            <person name="White J.D."/>
            <person name="Wiley G.B."/>
            <person name="Wincker P."/>
            <person name="Xing Y."/>
            <person name="Yang L."/>
            <person name="Yao Z."/>
            <person name="Ying F."/>
            <person name="Zhai J."/>
            <person name="Zhou L."/>
            <person name="Zuber A."/>
            <person name="Denarie J."/>
            <person name="Dixon R.A."/>
            <person name="May G.D."/>
            <person name="Schwartz D.C."/>
            <person name="Rogers J."/>
            <person name="Quetier F."/>
            <person name="Town C.D."/>
            <person name="Roe B.A."/>
        </authorList>
    </citation>
    <scope>NUCLEOTIDE SEQUENCE [LARGE SCALE GENOMIC DNA]</scope>
    <source>
        <strain evidence="10">A17</strain>
        <strain evidence="12 13">cv. Jemalong A17</strain>
    </source>
</reference>
<keyword evidence="3" id="KW-0813">Transport</keyword>
<dbReference type="InterPro" id="IPR000109">
    <property type="entry name" value="POT_fam"/>
</dbReference>
<evidence type="ECO:0000256" key="8">
    <source>
        <dbReference type="SAM" id="Phobius"/>
    </source>
</evidence>
<dbReference type="KEGG" id="mtr:25491797"/>
<dbReference type="EMBL" id="CM001220">
    <property type="protein sequence ID" value="KEH29307.1"/>
    <property type="molecule type" value="Genomic_DNA"/>
</dbReference>
<keyword evidence="7 8" id="KW-0472">Membrane</keyword>
<keyword evidence="4" id="KW-0597">Phosphoprotein</keyword>
<keyword evidence="13" id="KW-1185">Reference proteome</keyword>
<evidence type="ECO:0000256" key="2">
    <source>
        <dbReference type="ARBA" id="ARBA00005982"/>
    </source>
</evidence>
<dbReference type="OrthoDB" id="8904098at2759"/>
<evidence type="ECO:0000256" key="3">
    <source>
        <dbReference type="ARBA" id="ARBA00022448"/>
    </source>
</evidence>